<evidence type="ECO:0000313" key="1">
    <source>
        <dbReference type="EMBL" id="KIO26655.1"/>
    </source>
</evidence>
<gene>
    <name evidence="1" type="ORF">M407DRAFT_243646</name>
</gene>
<dbReference type="HOGENOM" id="CLU_3052115_0_0_1"/>
<dbReference type="Proteomes" id="UP000054248">
    <property type="component" value="Unassembled WGS sequence"/>
</dbReference>
<sequence>MAIRECDDLRRIALGRPAFKHLSVDSTCLQRSKQVGQDLDVLREYFDVVVTDQQ</sequence>
<organism evidence="1 2">
    <name type="scientific">Tulasnella calospora MUT 4182</name>
    <dbReference type="NCBI Taxonomy" id="1051891"/>
    <lineage>
        <taxon>Eukaryota</taxon>
        <taxon>Fungi</taxon>
        <taxon>Dikarya</taxon>
        <taxon>Basidiomycota</taxon>
        <taxon>Agaricomycotina</taxon>
        <taxon>Agaricomycetes</taxon>
        <taxon>Cantharellales</taxon>
        <taxon>Tulasnellaceae</taxon>
        <taxon>Tulasnella</taxon>
    </lineage>
</organism>
<reference evidence="2" key="2">
    <citation type="submission" date="2015-01" db="EMBL/GenBank/DDBJ databases">
        <title>Evolutionary Origins and Diversification of the Mycorrhizal Mutualists.</title>
        <authorList>
            <consortium name="DOE Joint Genome Institute"/>
            <consortium name="Mycorrhizal Genomics Consortium"/>
            <person name="Kohler A."/>
            <person name="Kuo A."/>
            <person name="Nagy L.G."/>
            <person name="Floudas D."/>
            <person name="Copeland A."/>
            <person name="Barry K.W."/>
            <person name="Cichocki N."/>
            <person name="Veneault-Fourrey C."/>
            <person name="LaButti K."/>
            <person name="Lindquist E.A."/>
            <person name="Lipzen A."/>
            <person name="Lundell T."/>
            <person name="Morin E."/>
            <person name="Murat C."/>
            <person name="Riley R."/>
            <person name="Ohm R."/>
            <person name="Sun H."/>
            <person name="Tunlid A."/>
            <person name="Henrissat B."/>
            <person name="Grigoriev I.V."/>
            <person name="Hibbett D.S."/>
            <person name="Martin F."/>
        </authorList>
    </citation>
    <scope>NUCLEOTIDE SEQUENCE [LARGE SCALE GENOMIC DNA]</scope>
    <source>
        <strain evidence="2">MUT 4182</strain>
    </source>
</reference>
<evidence type="ECO:0000313" key="2">
    <source>
        <dbReference type="Proteomes" id="UP000054248"/>
    </source>
</evidence>
<reference evidence="1 2" key="1">
    <citation type="submission" date="2014-04" db="EMBL/GenBank/DDBJ databases">
        <authorList>
            <consortium name="DOE Joint Genome Institute"/>
            <person name="Kuo A."/>
            <person name="Girlanda M."/>
            <person name="Perotto S."/>
            <person name="Kohler A."/>
            <person name="Nagy L.G."/>
            <person name="Floudas D."/>
            <person name="Copeland A."/>
            <person name="Barry K.W."/>
            <person name="Cichocki N."/>
            <person name="Veneault-Fourrey C."/>
            <person name="LaButti K."/>
            <person name="Lindquist E.A."/>
            <person name="Lipzen A."/>
            <person name="Lundell T."/>
            <person name="Morin E."/>
            <person name="Murat C."/>
            <person name="Sun H."/>
            <person name="Tunlid A."/>
            <person name="Henrissat B."/>
            <person name="Grigoriev I.V."/>
            <person name="Hibbett D.S."/>
            <person name="Martin F."/>
            <person name="Nordberg H.P."/>
            <person name="Cantor M.N."/>
            <person name="Hua S.X."/>
        </authorList>
    </citation>
    <scope>NUCLEOTIDE SEQUENCE [LARGE SCALE GENOMIC DNA]</scope>
    <source>
        <strain evidence="1 2">MUT 4182</strain>
    </source>
</reference>
<proteinExistence type="predicted"/>
<name>A0A0C3Q9G3_9AGAM</name>
<protein>
    <submittedName>
        <fullName evidence="1">Uncharacterized protein</fullName>
    </submittedName>
</protein>
<dbReference type="AlphaFoldDB" id="A0A0C3Q9G3"/>
<dbReference type="EMBL" id="KN823021">
    <property type="protein sequence ID" value="KIO26655.1"/>
    <property type="molecule type" value="Genomic_DNA"/>
</dbReference>
<keyword evidence="2" id="KW-1185">Reference proteome</keyword>
<accession>A0A0C3Q9G3</accession>